<evidence type="ECO:0000256" key="1">
    <source>
        <dbReference type="ARBA" id="ARBA00009986"/>
    </source>
</evidence>
<accession>A0ABU4X7B8</accession>
<evidence type="ECO:0000313" key="5">
    <source>
        <dbReference type="Proteomes" id="UP001272097"/>
    </source>
</evidence>
<evidence type="ECO:0000259" key="3">
    <source>
        <dbReference type="Pfam" id="PF00171"/>
    </source>
</evidence>
<protein>
    <submittedName>
        <fullName evidence="4">NAD-dependent succinate-semialdehyde dehydrogenase</fullName>
        <ecNumber evidence="4">1.2.1.-</ecNumber>
    </submittedName>
</protein>
<dbReference type="InterPro" id="IPR050740">
    <property type="entry name" value="Aldehyde_DH_Superfamily"/>
</dbReference>
<dbReference type="CDD" id="cd07103">
    <property type="entry name" value="ALDH_F5_SSADH_GabD"/>
    <property type="match status" value="1"/>
</dbReference>
<dbReference type="EC" id="1.2.1.-" evidence="4"/>
<name>A0ABU4X7B8_9HYPH</name>
<dbReference type="InterPro" id="IPR015590">
    <property type="entry name" value="Aldehyde_DH_dom"/>
</dbReference>
<dbReference type="Gene3D" id="3.40.605.10">
    <property type="entry name" value="Aldehyde Dehydrogenase, Chain A, domain 1"/>
    <property type="match status" value="1"/>
</dbReference>
<reference evidence="4 5" key="1">
    <citation type="submission" date="2023-08" db="EMBL/GenBank/DDBJ databases">
        <title>Implementing the SeqCode for naming new Mesorhizobium species isolated from Vachellia karroo root nodules.</title>
        <authorList>
            <person name="Van Lill M."/>
        </authorList>
    </citation>
    <scope>NUCLEOTIDE SEQUENCE [LARGE SCALE GENOMIC DNA]</scope>
    <source>
        <strain evidence="4 5">VK3E</strain>
    </source>
</reference>
<dbReference type="Gene3D" id="3.40.309.10">
    <property type="entry name" value="Aldehyde Dehydrogenase, Chain A, domain 2"/>
    <property type="match status" value="1"/>
</dbReference>
<dbReference type="Pfam" id="PF00171">
    <property type="entry name" value="Aldedh"/>
    <property type="match status" value="1"/>
</dbReference>
<dbReference type="InterPro" id="IPR016162">
    <property type="entry name" value="Ald_DH_N"/>
</dbReference>
<gene>
    <name evidence="4" type="ORF">RFM51_28875</name>
</gene>
<comment type="caution">
    <text evidence="4">The sequence shown here is derived from an EMBL/GenBank/DDBJ whole genome shotgun (WGS) entry which is preliminary data.</text>
</comment>
<evidence type="ECO:0000313" key="4">
    <source>
        <dbReference type="EMBL" id="MDX8443586.1"/>
    </source>
</evidence>
<evidence type="ECO:0000256" key="2">
    <source>
        <dbReference type="ARBA" id="ARBA00023002"/>
    </source>
</evidence>
<comment type="similarity">
    <text evidence="1">Belongs to the aldehyde dehydrogenase family.</text>
</comment>
<dbReference type="PANTHER" id="PTHR43353">
    <property type="entry name" value="SUCCINATE-SEMIALDEHYDE DEHYDROGENASE, MITOCHONDRIAL"/>
    <property type="match status" value="1"/>
</dbReference>
<organism evidence="4 5">
    <name type="scientific">Mesorhizobium australafricanum</name>
    <dbReference type="NCBI Taxonomy" id="3072311"/>
    <lineage>
        <taxon>Bacteria</taxon>
        <taxon>Pseudomonadati</taxon>
        <taxon>Pseudomonadota</taxon>
        <taxon>Alphaproteobacteria</taxon>
        <taxon>Hyphomicrobiales</taxon>
        <taxon>Phyllobacteriaceae</taxon>
        <taxon>Mesorhizobium</taxon>
    </lineage>
</organism>
<dbReference type="PANTHER" id="PTHR43353:SF5">
    <property type="entry name" value="SUCCINATE-SEMIALDEHYDE DEHYDROGENASE, MITOCHONDRIAL"/>
    <property type="match status" value="1"/>
</dbReference>
<dbReference type="InterPro" id="IPR016161">
    <property type="entry name" value="Ald_DH/histidinol_DH"/>
</dbReference>
<dbReference type="Proteomes" id="UP001272097">
    <property type="component" value="Unassembled WGS sequence"/>
</dbReference>
<keyword evidence="5" id="KW-1185">Reference proteome</keyword>
<proteinExistence type="inferred from homology"/>
<dbReference type="InterPro" id="IPR016163">
    <property type="entry name" value="Ald_DH_C"/>
</dbReference>
<dbReference type="GO" id="GO:0016491">
    <property type="term" value="F:oxidoreductase activity"/>
    <property type="evidence" value="ECO:0007669"/>
    <property type="project" value="UniProtKB-KW"/>
</dbReference>
<feature type="domain" description="Aldehyde dehydrogenase" evidence="3">
    <location>
        <begin position="18"/>
        <end position="463"/>
    </location>
</feature>
<dbReference type="SUPFAM" id="SSF53720">
    <property type="entry name" value="ALDH-like"/>
    <property type="match status" value="1"/>
</dbReference>
<sequence>MTDAAEYSDTQLYVGGVWRSGTGEIPVIAPATGEMIGRCAVATIDDFNNVVSEALKGFRIWSATAAHDRAIVLRRAAEILDLRAQIIAGHISLEQGKPVDEAEAEVRYSAAVLRWNAGEAERLYGRLIPARQPGERLMVLPEPIGPVLALTPWNFPLYQPAAKIAPALAAGCSVVVKPSEETPAGAAALARALHDAGLPPGALNMVFGNPEEISTYFISSPAIRKVSFTGSVAVGRLIATRAGKALKKVTLELGGHAPVIVCHDADPERTARLSAEQKLRNAGQVCVSASRFIVHRSIVERFSTAFAKAVASRATGPLINARRVAAVEELVLDAVKCGATVLAGAQKPSGRGYYFPATVLSDVPSEARIMQEEPFGPVAAICAYDELEQALEIANNLPFGLAAYAFTDSTDTADRLINGLEAGIVLINNFGAMYPEAPFGGVKDSGFGSENGTEGVAGYLRPKYAALTRAFSLPRPLDIPI</sequence>
<dbReference type="EMBL" id="JAVIIS010000069">
    <property type="protein sequence ID" value="MDX8443586.1"/>
    <property type="molecule type" value="Genomic_DNA"/>
</dbReference>
<dbReference type="RefSeq" id="WP_320217571.1">
    <property type="nucleotide sequence ID" value="NZ_JAVIIS010000069.1"/>
</dbReference>
<keyword evidence="2 4" id="KW-0560">Oxidoreductase</keyword>